<dbReference type="Proteomes" id="UP001448207">
    <property type="component" value="Unassembled WGS sequence"/>
</dbReference>
<gene>
    <name evidence="2" type="ORF">J3Q64DRAFT_1693287</name>
</gene>
<accession>A0ABR3BDB4</accession>
<keyword evidence="3" id="KW-1185">Reference proteome</keyword>
<sequence length="101" mass="11544">MFQTLQINKACYFWVPTVLIRRKEIRGKKGEDRAEHSTERIVDFNDPLALSKTDYETCTRKYSRISGVLLSISIYVPVAVAVAVAVAVTVTVTVREIERRR</sequence>
<comment type="caution">
    <text evidence="2">The sequence shown here is derived from an EMBL/GenBank/DDBJ whole genome shotgun (WGS) entry which is preliminary data.</text>
</comment>
<proteinExistence type="predicted"/>
<evidence type="ECO:0000256" key="1">
    <source>
        <dbReference type="SAM" id="Phobius"/>
    </source>
</evidence>
<keyword evidence="1" id="KW-0812">Transmembrane</keyword>
<keyword evidence="1" id="KW-1133">Transmembrane helix</keyword>
<evidence type="ECO:0000313" key="3">
    <source>
        <dbReference type="Proteomes" id="UP001448207"/>
    </source>
</evidence>
<organism evidence="2 3">
    <name type="scientific">Phycomyces blakesleeanus</name>
    <dbReference type="NCBI Taxonomy" id="4837"/>
    <lineage>
        <taxon>Eukaryota</taxon>
        <taxon>Fungi</taxon>
        <taxon>Fungi incertae sedis</taxon>
        <taxon>Mucoromycota</taxon>
        <taxon>Mucoromycotina</taxon>
        <taxon>Mucoromycetes</taxon>
        <taxon>Mucorales</taxon>
        <taxon>Phycomycetaceae</taxon>
        <taxon>Phycomyces</taxon>
    </lineage>
</organism>
<dbReference type="EMBL" id="JBCLYO010000001">
    <property type="protein sequence ID" value="KAL0096853.1"/>
    <property type="molecule type" value="Genomic_DNA"/>
</dbReference>
<evidence type="ECO:0000313" key="2">
    <source>
        <dbReference type="EMBL" id="KAL0096853.1"/>
    </source>
</evidence>
<reference evidence="2 3" key="1">
    <citation type="submission" date="2024-04" db="EMBL/GenBank/DDBJ databases">
        <title>Symmetric and asymmetric DNA N6-adenine methylation regulates different biological responses in Mucorales.</title>
        <authorList>
            <consortium name="Lawrence Berkeley National Laboratory"/>
            <person name="Lax C."/>
            <person name="Mondo S.J."/>
            <person name="Osorio-Concepcion M."/>
            <person name="Muszewska A."/>
            <person name="Corrochano-Luque M."/>
            <person name="Gutierrez G."/>
            <person name="Riley R."/>
            <person name="Lipzen A."/>
            <person name="Guo J."/>
            <person name="Hundley H."/>
            <person name="Amirebrahimi M."/>
            <person name="Ng V."/>
            <person name="Lorenzo-Gutierrez D."/>
            <person name="Binder U."/>
            <person name="Yang J."/>
            <person name="Song Y."/>
            <person name="Canovas D."/>
            <person name="Navarro E."/>
            <person name="Freitag M."/>
            <person name="Gabaldon T."/>
            <person name="Grigoriev I.V."/>
            <person name="Corrochano L.M."/>
            <person name="Nicolas F.E."/>
            <person name="Garre V."/>
        </authorList>
    </citation>
    <scope>NUCLEOTIDE SEQUENCE [LARGE SCALE GENOMIC DNA]</scope>
    <source>
        <strain evidence="2 3">L51</strain>
    </source>
</reference>
<feature type="transmembrane region" description="Helical" evidence="1">
    <location>
        <begin position="72"/>
        <end position="94"/>
    </location>
</feature>
<protein>
    <submittedName>
        <fullName evidence="2">Uncharacterized protein</fullName>
    </submittedName>
</protein>
<keyword evidence="1" id="KW-0472">Membrane</keyword>
<name>A0ABR3BDB4_PHYBL</name>